<dbReference type="EMBL" id="LFZO01000008">
    <property type="protein sequence ID" value="KXT18349.1"/>
    <property type="molecule type" value="Genomic_DNA"/>
</dbReference>
<dbReference type="Proteomes" id="UP000073492">
    <property type="component" value="Unassembled WGS sequence"/>
</dbReference>
<name>A0A139IUB0_9PEZI</name>
<organism evidence="2 3">
    <name type="scientific">Pseudocercospora musae</name>
    <dbReference type="NCBI Taxonomy" id="113226"/>
    <lineage>
        <taxon>Eukaryota</taxon>
        <taxon>Fungi</taxon>
        <taxon>Dikarya</taxon>
        <taxon>Ascomycota</taxon>
        <taxon>Pezizomycotina</taxon>
        <taxon>Dothideomycetes</taxon>
        <taxon>Dothideomycetidae</taxon>
        <taxon>Mycosphaerellales</taxon>
        <taxon>Mycosphaerellaceae</taxon>
        <taxon>Pseudocercospora</taxon>
    </lineage>
</organism>
<keyword evidence="3" id="KW-1185">Reference proteome</keyword>
<feature type="compositionally biased region" description="Low complexity" evidence="1">
    <location>
        <begin position="1"/>
        <end position="13"/>
    </location>
</feature>
<reference evidence="2 3" key="1">
    <citation type="submission" date="2015-07" db="EMBL/GenBank/DDBJ databases">
        <title>Comparative genomics of the Sigatoka disease complex on banana suggests a link between parallel evolutionary changes in Pseudocercospora fijiensis and Pseudocercospora eumusae and increased virulence on the banana host.</title>
        <authorList>
            <person name="Chang T.-C."/>
            <person name="Salvucci A."/>
            <person name="Crous P.W."/>
            <person name="Stergiopoulos I."/>
        </authorList>
    </citation>
    <scope>NUCLEOTIDE SEQUENCE [LARGE SCALE GENOMIC DNA]</scope>
    <source>
        <strain evidence="2 3">CBS 116634</strain>
    </source>
</reference>
<sequence>MSSSDSYSTSNTTADPPRSPLSPLQSPRGTKFGFGGLPYKPSMSIDSTLLNTSASSSSSSSPSDEHIICGPSICNSPTPQVPSGPMGGWGQERDPAPGPLRIRKKRRRLEDGSFDETTVPKPSDYELEKPWGGSRHFMMSHGLKYYDEKDCDLRKQILDQIRELEWQNRINAAREEFYRDLEKVRRCGSLS</sequence>
<gene>
    <name evidence="2" type="ORF">AC579_968</name>
</gene>
<feature type="compositionally biased region" description="Low complexity" evidence="1">
    <location>
        <begin position="53"/>
        <end position="62"/>
    </location>
</feature>
<comment type="caution">
    <text evidence="2">The sequence shown here is derived from an EMBL/GenBank/DDBJ whole genome shotgun (WGS) entry which is preliminary data.</text>
</comment>
<protein>
    <submittedName>
        <fullName evidence="2">Uncharacterized protein</fullName>
    </submittedName>
</protein>
<evidence type="ECO:0000256" key="1">
    <source>
        <dbReference type="SAM" id="MobiDB-lite"/>
    </source>
</evidence>
<dbReference type="OrthoDB" id="4232400at2759"/>
<dbReference type="AlphaFoldDB" id="A0A139IUB0"/>
<accession>A0A139IUB0</accession>
<dbReference type="EMBL" id="LFZO01000008">
    <property type="protein sequence ID" value="KXT18350.1"/>
    <property type="molecule type" value="Genomic_DNA"/>
</dbReference>
<evidence type="ECO:0000313" key="2">
    <source>
        <dbReference type="EMBL" id="KXT18349.1"/>
    </source>
</evidence>
<feature type="region of interest" description="Disordered" evidence="1">
    <location>
        <begin position="1"/>
        <end position="131"/>
    </location>
</feature>
<proteinExistence type="predicted"/>
<evidence type="ECO:0000313" key="3">
    <source>
        <dbReference type="Proteomes" id="UP000073492"/>
    </source>
</evidence>